<dbReference type="EMBL" id="KK852662">
    <property type="protein sequence ID" value="KDR19081.1"/>
    <property type="molecule type" value="Genomic_DNA"/>
</dbReference>
<evidence type="ECO:0000259" key="2">
    <source>
        <dbReference type="SMART" id="SM00731"/>
    </source>
</evidence>
<keyword evidence="4" id="KW-1185">Reference proteome</keyword>
<gene>
    <name evidence="3" type="ORF">L798_06694</name>
</gene>
<dbReference type="InterPro" id="IPR006640">
    <property type="entry name" value="SprT-like_domain"/>
</dbReference>
<dbReference type="GO" id="GO:0005634">
    <property type="term" value="C:nucleus"/>
    <property type="evidence" value="ECO:0007669"/>
    <property type="project" value="TreeGrafter"/>
</dbReference>
<evidence type="ECO:0000313" key="4">
    <source>
        <dbReference type="Proteomes" id="UP000027135"/>
    </source>
</evidence>
<feature type="compositionally biased region" description="Basic and acidic residues" evidence="1">
    <location>
        <begin position="302"/>
        <end position="316"/>
    </location>
</feature>
<dbReference type="GO" id="GO:0006974">
    <property type="term" value="P:DNA damage response"/>
    <property type="evidence" value="ECO:0007669"/>
    <property type="project" value="UniProtKB-ARBA"/>
</dbReference>
<reference evidence="3 4" key="1">
    <citation type="journal article" date="2014" name="Nat. Commun.">
        <title>Molecular traces of alternative social organization in a termite genome.</title>
        <authorList>
            <person name="Terrapon N."/>
            <person name="Li C."/>
            <person name="Robertson H.M."/>
            <person name="Ji L."/>
            <person name="Meng X."/>
            <person name="Booth W."/>
            <person name="Chen Z."/>
            <person name="Childers C.P."/>
            <person name="Glastad K.M."/>
            <person name="Gokhale K."/>
            <person name="Gowin J."/>
            <person name="Gronenberg W."/>
            <person name="Hermansen R.A."/>
            <person name="Hu H."/>
            <person name="Hunt B.G."/>
            <person name="Huylmans A.K."/>
            <person name="Khalil S.M."/>
            <person name="Mitchell R.D."/>
            <person name="Munoz-Torres M.C."/>
            <person name="Mustard J.A."/>
            <person name="Pan H."/>
            <person name="Reese J.T."/>
            <person name="Scharf M.E."/>
            <person name="Sun F."/>
            <person name="Vogel H."/>
            <person name="Xiao J."/>
            <person name="Yang W."/>
            <person name="Yang Z."/>
            <person name="Yang Z."/>
            <person name="Zhou J."/>
            <person name="Zhu J."/>
            <person name="Brent C.S."/>
            <person name="Elsik C.G."/>
            <person name="Goodisman M.A."/>
            <person name="Liberles D.A."/>
            <person name="Roe R.M."/>
            <person name="Vargo E.L."/>
            <person name="Vilcinskas A."/>
            <person name="Wang J."/>
            <person name="Bornberg-Bauer E."/>
            <person name="Korb J."/>
            <person name="Zhang G."/>
            <person name="Liebig J."/>
        </authorList>
    </citation>
    <scope>NUCLEOTIDE SEQUENCE [LARGE SCALE GENOMIC DNA]</scope>
    <source>
        <tissue evidence="3">Whole organism</tissue>
    </source>
</reference>
<dbReference type="Pfam" id="PF10263">
    <property type="entry name" value="SprT-like"/>
    <property type="match status" value="1"/>
</dbReference>
<dbReference type="Proteomes" id="UP000027135">
    <property type="component" value="Unassembled WGS sequence"/>
</dbReference>
<dbReference type="PANTHER" id="PTHR23099">
    <property type="entry name" value="TRANSCRIPTIONAL REGULATOR"/>
    <property type="match status" value="1"/>
</dbReference>
<dbReference type="Pfam" id="PF17283">
    <property type="entry name" value="Zn_ribbon_SprT"/>
    <property type="match status" value="1"/>
</dbReference>
<organism evidence="3 4">
    <name type="scientific">Zootermopsis nevadensis</name>
    <name type="common">Dampwood termite</name>
    <dbReference type="NCBI Taxonomy" id="136037"/>
    <lineage>
        <taxon>Eukaryota</taxon>
        <taxon>Metazoa</taxon>
        <taxon>Ecdysozoa</taxon>
        <taxon>Arthropoda</taxon>
        <taxon>Hexapoda</taxon>
        <taxon>Insecta</taxon>
        <taxon>Pterygota</taxon>
        <taxon>Neoptera</taxon>
        <taxon>Polyneoptera</taxon>
        <taxon>Dictyoptera</taxon>
        <taxon>Blattodea</taxon>
        <taxon>Blattoidea</taxon>
        <taxon>Termitoidae</taxon>
        <taxon>Termopsidae</taxon>
        <taxon>Zootermopsis</taxon>
    </lineage>
</organism>
<dbReference type="OrthoDB" id="20772at2759"/>
<dbReference type="eggNOG" id="KOG3854">
    <property type="taxonomic scope" value="Eukaryota"/>
</dbReference>
<sequence length="875" mass="97751">MDLDFSLLTFSPSHAKKNLKLSSASKRSSKLKLRHKQLYSVKTKGTVPCQEKCTSTNNLKSVQETLPKIDFAVGDNVKQFFGAVHDKPVIKSRVGKGKENRGIDSCTVDSTCDSGWLGTTTAKNDHKRCRKLSSDHCLENGSSRKKRSIEVVMNSSNQNTIDDLMSKMNTCISTCGKSSGSSCGSSRYFSCSQNAPECSVVLIPESSCSSVDQRSYEKGKNNGVNGSIIVISDSSSTSSVISNSICKRQMKHSLTSVTKEQRSDVQKVKCKVVGDTSDGENDVLGANNEAPCSSNSIVRSPLDSDSKLETCSNTRHEGGHVTDVEFTLPATPPQLNQAKYQDIKNWLSNVKSLDKSDCDDADETLEGNSVQKTEETERSTDTNVDLNSSAEEILDSLYGTAWRKQNANSKRHNTVPCKKKCSRNVPVARQYTECKKQKVAKSGQSVVSSTDSEEFDNFLKNVRQKFESTRRNSVLATPDFIDDDDYDNSLTFYQNVCNSKDVKQDALCLNWKPDRSTPLYSVGACRQLSFSNSGDDGDDEPAKEHGYIKNHDKPKTKNSDKKLEDLKKKKNMKRPQKILVSPVKQTLVKRTPKTVGQTKLKSCVNKQVGNKFCSPVLSFLGSLSAGTPSGRCHPEAQYYKDKFGKKKEELCRKLFTMYNDKIFDNKLPQDMLVEWNVRLKRTAGFCYNRRTVIAPGTKIRTSRIELSTKVCDTADRLRDTLVHELCHAATWVVDDIKDGHGPHWKAWARKARHVFPELPPIKRCHDYNIQTKFTYRCTGCGYSIGRHSKSLNVATKRCGHCYGIFELLINTRRKSGTIAQEALKKRSPAGFARYVKENYSSVKQSRTDLKHGDVMRLLGQQFSAVKIGPDVRKPH</sequence>
<protein>
    <submittedName>
        <fullName evidence="3">Acidic repeat-containing protein</fullName>
    </submittedName>
</protein>
<evidence type="ECO:0000313" key="3">
    <source>
        <dbReference type="EMBL" id="KDR19081.1"/>
    </source>
</evidence>
<feature type="compositionally biased region" description="Basic and acidic residues" evidence="1">
    <location>
        <begin position="540"/>
        <end position="561"/>
    </location>
</feature>
<accession>A0A067R6Y3</accession>
<dbReference type="InterPro" id="IPR035240">
    <property type="entry name" value="SprT_Zn_ribbon"/>
</dbReference>
<feature type="region of interest" description="Disordered" evidence="1">
    <location>
        <begin position="531"/>
        <end position="561"/>
    </location>
</feature>
<feature type="region of interest" description="Disordered" evidence="1">
    <location>
        <begin position="295"/>
        <end position="316"/>
    </location>
</feature>
<dbReference type="AlphaFoldDB" id="A0A067R6Y3"/>
<dbReference type="InParanoid" id="A0A067R6Y3"/>
<evidence type="ECO:0000256" key="1">
    <source>
        <dbReference type="SAM" id="MobiDB-lite"/>
    </source>
</evidence>
<name>A0A067R6Y3_ZOONE</name>
<dbReference type="SMART" id="SM00731">
    <property type="entry name" value="SprT"/>
    <property type="match status" value="1"/>
</dbReference>
<dbReference type="PANTHER" id="PTHR23099:SF0">
    <property type="entry name" value="GERM CELL NUCLEAR ACIDIC PROTEIN"/>
    <property type="match status" value="1"/>
</dbReference>
<dbReference type="STRING" id="136037.A0A067R6Y3"/>
<feature type="region of interest" description="Disordered" evidence="1">
    <location>
        <begin position="357"/>
        <end position="382"/>
    </location>
</feature>
<feature type="domain" description="SprT-like" evidence="2">
    <location>
        <begin position="648"/>
        <end position="808"/>
    </location>
</feature>
<proteinExistence type="predicted"/>